<sequence length="76" mass="8456">MDIVSITMVDVLTGRMDVIPTIRTREAPRETCLEVSSEVLKEDSREAATMVVDLLDRTVADGGHKVPMTLDVRTLR</sequence>
<dbReference type="AlphaFoldDB" id="A0A0N4Y8Y7"/>
<gene>
    <name evidence="1" type="ORF">NBR_LOCUS12731</name>
</gene>
<dbReference type="EMBL" id="UYSL01020841">
    <property type="protein sequence ID" value="VDL76320.1"/>
    <property type="molecule type" value="Genomic_DNA"/>
</dbReference>
<reference evidence="1 2" key="2">
    <citation type="submission" date="2018-11" db="EMBL/GenBank/DDBJ databases">
        <authorList>
            <consortium name="Pathogen Informatics"/>
        </authorList>
    </citation>
    <scope>NUCLEOTIDE SEQUENCE [LARGE SCALE GENOMIC DNA]</scope>
</reference>
<evidence type="ECO:0000313" key="1">
    <source>
        <dbReference type="EMBL" id="VDL76320.1"/>
    </source>
</evidence>
<dbReference type="WBParaSite" id="NBR_0001273001-mRNA-1">
    <property type="protein sequence ID" value="NBR_0001273001-mRNA-1"/>
    <property type="gene ID" value="NBR_0001273001"/>
</dbReference>
<keyword evidence="2" id="KW-1185">Reference proteome</keyword>
<evidence type="ECO:0000313" key="2">
    <source>
        <dbReference type="Proteomes" id="UP000271162"/>
    </source>
</evidence>
<organism evidence="3">
    <name type="scientific">Nippostrongylus brasiliensis</name>
    <name type="common">Rat hookworm</name>
    <dbReference type="NCBI Taxonomy" id="27835"/>
    <lineage>
        <taxon>Eukaryota</taxon>
        <taxon>Metazoa</taxon>
        <taxon>Ecdysozoa</taxon>
        <taxon>Nematoda</taxon>
        <taxon>Chromadorea</taxon>
        <taxon>Rhabditida</taxon>
        <taxon>Rhabditina</taxon>
        <taxon>Rhabditomorpha</taxon>
        <taxon>Strongyloidea</taxon>
        <taxon>Heligmosomidae</taxon>
        <taxon>Nippostrongylus</taxon>
    </lineage>
</organism>
<dbReference type="Proteomes" id="UP000271162">
    <property type="component" value="Unassembled WGS sequence"/>
</dbReference>
<evidence type="ECO:0000313" key="3">
    <source>
        <dbReference type="WBParaSite" id="NBR_0001273001-mRNA-1"/>
    </source>
</evidence>
<accession>A0A0N4Y8Y7</accession>
<name>A0A0N4Y8Y7_NIPBR</name>
<reference evidence="3" key="1">
    <citation type="submission" date="2017-02" db="UniProtKB">
        <authorList>
            <consortium name="WormBaseParasite"/>
        </authorList>
    </citation>
    <scope>IDENTIFICATION</scope>
</reference>
<proteinExistence type="predicted"/>
<protein>
    <submittedName>
        <fullName evidence="3">DUF2088 domain-containing protein</fullName>
    </submittedName>
</protein>